<proteinExistence type="predicted"/>
<dbReference type="SUPFAM" id="SSF53098">
    <property type="entry name" value="Ribonuclease H-like"/>
    <property type="match status" value="1"/>
</dbReference>
<evidence type="ECO:0000313" key="2">
    <source>
        <dbReference type="EMBL" id="CAD7229968.1"/>
    </source>
</evidence>
<sequence length="372" mass="41733">MLKRLLELKPFVIDFAAASVDIHLTQEQWRSVEQMVQVLAGPYAATVRVQAAEFWGVRQRMDPCEVDRREASWNNQPADVCAGTVVDPRYRLLLTAELNKGDGRPSRRSLSASFNSKFKPSQTLQPLSPKRGVTSAVGAEEEEDDYDIEAELEMLAAQTDRPSGVQQRVPGEKEIDCAIQEMQELPRANGSVPIFEALATLSKDIHEAVALLSALPTTQVSVERLFSGLKLLLSDLRSRLKPGSLWTHHSILNEQHSTEGTQHNDRNISSEEKEPEEEVEEESDDDGDIFSLGNEGWQYEPQQTDEEFQKHLLLKKKPEMKIKRTKKKPANVGSVQKSYLRGSGVAHISLNVTLFASRRHASLMIQISRQLA</sequence>
<feature type="compositionally biased region" description="Basic and acidic residues" evidence="1">
    <location>
        <begin position="262"/>
        <end position="272"/>
    </location>
</feature>
<dbReference type="EMBL" id="OB662382">
    <property type="protein sequence ID" value="CAD7229968.1"/>
    <property type="molecule type" value="Genomic_DNA"/>
</dbReference>
<dbReference type="AlphaFoldDB" id="A0A7R8WE54"/>
<reference evidence="2" key="1">
    <citation type="submission" date="2020-11" db="EMBL/GenBank/DDBJ databases">
        <authorList>
            <person name="Tran Van P."/>
        </authorList>
    </citation>
    <scope>NUCLEOTIDE SEQUENCE</scope>
</reference>
<evidence type="ECO:0000256" key="1">
    <source>
        <dbReference type="SAM" id="MobiDB-lite"/>
    </source>
</evidence>
<feature type="compositionally biased region" description="Acidic residues" evidence="1">
    <location>
        <begin position="273"/>
        <end position="288"/>
    </location>
</feature>
<organism evidence="2">
    <name type="scientific">Cyprideis torosa</name>
    <dbReference type="NCBI Taxonomy" id="163714"/>
    <lineage>
        <taxon>Eukaryota</taxon>
        <taxon>Metazoa</taxon>
        <taxon>Ecdysozoa</taxon>
        <taxon>Arthropoda</taxon>
        <taxon>Crustacea</taxon>
        <taxon>Oligostraca</taxon>
        <taxon>Ostracoda</taxon>
        <taxon>Podocopa</taxon>
        <taxon>Podocopida</taxon>
        <taxon>Cytherocopina</taxon>
        <taxon>Cytheroidea</taxon>
        <taxon>Cytherideidae</taxon>
        <taxon>Cyprideis</taxon>
    </lineage>
</organism>
<gene>
    <name evidence="2" type="ORF">CTOB1V02_LOCUS7833</name>
</gene>
<dbReference type="InterPro" id="IPR012337">
    <property type="entry name" value="RNaseH-like_sf"/>
</dbReference>
<feature type="region of interest" description="Disordered" evidence="1">
    <location>
        <begin position="253"/>
        <end position="295"/>
    </location>
</feature>
<name>A0A7R8WE54_9CRUS</name>
<feature type="compositionally biased region" description="Polar residues" evidence="1">
    <location>
        <begin position="108"/>
        <end position="126"/>
    </location>
</feature>
<feature type="non-terminal residue" evidence="2">
    <location>
        <position position="1"/>
    </location>
</feature>
<feature type="region of interest" description="Disordered" evidence="1">
    <location>
        <begin position="101"/>
        <end position="142"/>
    </location>
</feature>
<accession>A0A7R8WE54</accession>
<protein>
    <submittedName>
        <fullName evidence="2">Uncharacterized protein</fullName>
    </submittedName>
</protein>